<dbReference type="RefSeq" id="WP_204711862.1">
    <property type="nucleotide sequence ID" value="NZ_JBHSZV010000051.1"/>
</dbReference>
<proteinExistence type="predicted"/>
<comment type="caution">
    <text evidence="2">The sequence shown here is derived from an EMBL/GenBank/DDBJ whole genome shotgun (WGS) entry which is preliminary data.</text>
</comment>
<keyword evidence="1" id="KW-0472">Membrane</keyword>
<evidence type="ECO:0008006" key="4">
    <source>
        <dbReference type="Google" id="ProtNLM"/>
    </source>
</evidence>
<evidence type="ECO:0000313" key="3">
    <source>
        <dbReference type="Proteomes" id="UP001596410"/>
    </source>
</evidence>
<evidence type="ECO:0000256" key="1">
    <source>
        <dbReference type="SAM" id="Phobius"/>
    </source>
</evidence>
<keyword evidence="3" id="KW-1185">Reference proteome</keyword>
<name>A0ABW2ERQ0_9BACI</name>
<keyword evidence="1" id="KW-1133">Transmembrane helix</keyword>
<accession>A0ABW2ERQ0</accession>
<organism evidence="2 3">
    <name type="scientific">Halobacillus seohaensis</name>
    <dbReference type="NCBI Taxonomy" id="447421"/>
    <lineage>
        <taxon>Bacteria</taxon>
        <taxon>Bacillati</taxon>
        <taxon>Bacillota</taxon>
        <taxon>Bacilli</taxon>
        <taxon>Bacillales</taxon>
        <taxon>Bacillaceae</taxon>
        <taxon>Halobacillus</taxon>
    </lineage>
</organism>
<sequence length="216" mass="24718">MNELMDRRLKKMNHNVKYQKVPMDEQEVNKLVNKLTKQTSKPTKNWARAALPVPAVAVLAFVFFQLNYQPPYSSANDISLLSQRSINTEMKSQQFIENEEAQDSIEHASEQGERESSTIVRHTYIIHNDNMFVQTGKRVEKSDLKESLGSVKPENPLDQQRVNSVNSEERIYSIQGVDEQRLVAIKSRRSTGIGSSSISQQGYFIFEREDSLPIAQ</sequence>
<dbReference type="EMBL" id="JBHSZV010000051">
    <property type="protein sequence ID" value="MFC7063616.1"/>
    <property type="molecule type" value="Genomic_DNA"/>
</dbReference>
<keyword evidence="1" id="KW-0812">Transmembrane</keyword>
<feature type="transmembrane region" description="Helical" evidence="1">
    <location>
        <begin position="46"/>
        <end position="66"/>
    </location>
</feature>
<protein>
    <recommendedName>
        <fullName evidence="4">Anti-sigma factor</fullName>
    </recommendedName>
</protein>
<gene>
    <name evidence="2" type="ORF">ACFQIC_17545</name>
</gene>
<reference evidence="3" key="1">
    <citation type="journal article" date="2019" name="Int. J. Syst. Evol. Microbiol.">
        <title>The Global Catalogue of Microorganisms (GCM) 10K type strain sequencing project: providing services to taxonomists for standard genome sequencing and annotation.</title>
        <authorList>
            <consortium name="The Broad Institute Genomics Platform"/>
            <consortium name="The Broad Institute Genome Sequencing Center for Infectious Disease"/>
            <person name="Wu L."/>
            <person name="Ma J."/>
        </authorList>
    </citation>
    <scope>NUCLEOTIDE SEQUENCE [LARGE SCALE GENOMIC DNA]</scope>
    <source>
        <strain evidence="3">CGMCC 4.1621</strain>
    </source>
</reference>
<dbReference type="Proteomes" id="UP001596410">
    <property type="component" value="Unassembled WGS sequence"/>
</dbReference>
<evidence type="ECO:0000313" key="2">
    <source>
        <dbReference type="EMBL" id="MFC7063616.1"/>
    </source>
</evidence>